<name>A0A3G3JX93_9BACL</name>
<proteinExistence type="predicted"/>
<dbReference type="AlphaFoldDB" id="A0A3G3JX93"/>
<protein>
    <recommendedName>
        <fullName evidence="3">DNA-binding protein</fullName>
    </recommendedName>
</protein>
<evidence type="ECO:0000313" key="1">
    <source>
        <dbReference type="EMBL" id="AYQ72477.1"/>
    </source>
</evidence>
<dbReference type="Proteomes" id="UP000269097">
    <property type="component" value="Chromosome"/>
</dbReference>
<dbReference type="SUPFAM" id="SSF47789">
    <property type="entry name" value="C-terminal domain of RNA polymerase alpha subunit"/>
    <property type="match status" value="1"/>
</dbReference>
<evidence type="ECO:0008006" key="3">
    <source>
        <dbReference type="Google" id="ProtNLM"/>
    </source>
</evidence>
<dbReference type="RefSeq" id="WP_123040537.1">
    <property type="nucleotide sequence ID" value="NZ_CP033433.1"/>
</dbReference>
<dbReference type="EMBL" id="CP033433">
    <property type="protein sequence ID" value="AYQ72477.1"/>
    <property type="molecule type" value="Genomic_DNA"/>
</dbReference>
<accession>A0A3G3JX93</accession>
<organism evidence="1 2">
    <name type="scientific">Cohnella candidum</name>
    <dbReference type="NCBI Taxonomy" id="2674991"/>
    <lineage>
        <taxon>Bacteria</taxon>
        <taxon>Bacillati</taxon>
        <taxon>Bacillota</taxon>
        <taxon>Bacilli</taxon>
        <taxon>Bacillales</taxon>
        <taxon>Paenibacillaceae</taxon>
        <taxon>Cohnella</taxon>
    </lineage>
</organism>
<reference evidence="1 2" key="1">
    <citation type="submission" date="2018-10" db="EMBL/GenBank/DDBJ databases">
        <title>Genome Sequence of Cohnella sp.</title>
        <authorList>
            <person name="Srinivasan S."/>
            <person name="Kim M.K."/>
        </authorList>
    </citation>
    <scope>NUCLEOTIDE SEQUENCE [LARGE SCALE GENOMIC DNA]</scope>
    <source>
        <strain evidence="1 2">18JY8-7</strain>
    </source>
</reference>
<evidence type="ECO:0000313" key="2">
    <source>
        <dbReference type="Proteomes" id="UP000269097"/>
    </source>
</evidence>
<gene>
    <name evidence="1" type="ORF">EAV92_07805</name>
</gene>
<sequence>MLSNHETNDFPRLAQPAIRALRNSGISDLQQLTRITEAELKQLHGIGPNAIKQLRDALEAKGLSFKDSE</sequence>
<dbReference type="Gene3D" id="1.10.150.20">
    <property type="entry name" value="5' to 3' exonuclease, C-terminal subdomain"/>
    <property type="match status" value="1"/>
</dbReference>
<keyword evidence="2" id="KW-1185">Reference proteome</keyword>
<dbReference type="KEGG" id="coh:EAV92_07805"/>